<feature type="compositionally biased region" description="Low complexity" evidence="2">
    <location>
        <begin position="60"/>
        <end position="87"/>
    </location>
</feature>
<dbReference type="PANTHER" id="PTHR47784">
    <property type="entry name" value="STEROL UPTAKE CONTROL PROTEIN 2"/>
    <property type="match status" value="1"/>
</dbReference>
<dbReference type="InterPro" id="IPR001138">
    <property type="entry name" value="Zn2Cys6_DnaBD"/>
</dbReference>
<keyword evidence="5" id="KW-1185">Reference proteome</keyword>
<dbReference type="PROSITE" id="PS50048">
    <property type="entry name" value="ZN2_CY6_FUNGAL_2"/>
    <property type="match status" value="1"/>
</dbReference>
<dbReference type="GO" id="GO:0008270">
    <property type="term" value="F:zinc ion binding"/>
    <property type="evidence" value="ECO:0007669"/>
    <property type="project" value="InterPro"/>
</dbReference>
<dbReference type="Pfam" id="PF00172">
    <property type="entry name" value="Zn_clus"/>
    <property type="match status" value="1"/>
</dbReference>
<keyword evidence="1" id="KW-0539">Nucleus</keyword>
<accession>A0AAV9WM52</accession>
<dbReference type="InterPro" id="IPR053157">
    <property type="entry name" value="Sterol_Uptake_Regulator"/>
</dbReference>
<comment type="caution">
    <text evidence="4">The sequence shown here is derived from an EMBL/GenBank/DDBJ whole genome shotgun (WGS) entry which is preliminary data.</text>
</comment>
<evidence type="ECO:0000313" key="4">
    <source>
        <dbReference type="EMBL" id="KAK6511286.1"/>
    </source>
</evidence>
<proteinExistence type="predicted"/>
<dbReference type="SMART" id="SM00066">
    <property type="entry name" value="GAL4"/>
    <property type="match status" value="1"/>
</dbReference>
<feature type="compositionally biased region" description="Polar residues" evidence="2">
    <location>
        <begin position="110"/>
        <end position="121"/>
    </location>
</feature>
<dbReference type="AlphaFoldDB" id="A0AAV9WM52"/>
<evidence type="ECO:0000256" key="2">
    <source>
        <dbReference type="SAM" id="MobiDB-lite"/>
    </source>
</evidence>
<dbReference type="Proteomes" id="UP001370758">
    <property type="component" value="Unassembled WGS sequence"/>
</dbReference>
<organism evidence="4 5">
    <name type="scientific">Arthrobotrys musiformis</name>
    <dbReference type="NCBI Taxonomy" id="47236"/>
    <lineage>
        <taxon>Eukaryota</taxon>
        <taxon>Fungi</taxon>
        <taxon>Dikarya</taxon>
        <taxon>Ascomycota</taxon>
        <taxon>Pezizomycotina</taxon>
        <taxon>Orbiliomycetes</taxon>
        <taxon>Orbiliales</taxon>
        <taxon>Orbiliaceae</taxon>
        <taxon>Arthrobotrys</taxon>
    </lineage>
</organism>
<dbReference type="CDD" id="cd00067">
    <property type="entry name" value="GAL4"/>
    <property type="match status" value="1"/>
</dbReference>
<feature type="region of interest" description="Disordered" evidence="2">
    <location>
        <begin position="56"/>
        <end position="121"/>
    </location>
</feature>
<dbReference type="GO" id="GO:0001228">
    <property type="term" value="F:DNA-binding transcription activator activity, RNA polymerase II-specific"/>
    <property type="evidence" value="ECO:0007669"/>
    <property type="project" value="TreeGrafter"/>
</dbReference>
<evidence type="ECO:0000313" key="5">
    <source>
        <dbReference type="Proteomes" id="UP001370758"/>
    </source>
</evidence>
<evidence type="ECO:0000259" key="3">
    <source>
        <dbReference type="PROSITE" id="PS50048"/>
    </source>
</evidence>
<feature type="domain" description="Zn(2)-C6 fungal-type" evidence="3">
    <location>
        <begin position="12"/>
        <end position="42"/>
    </location>
</feature>
<dbReference type="EMBL" id="JAVHJL010000001">
    <property type="protein sequence ID" value="KAK6511286.1"/>
    <property type="molecule type" value="Genomic_DNA"/>
</dbReference>
<sequence length="430" mass="47907">MSRRSHRKSRNGCLQCKKRHIRCDGFAPICANCRGAELECSYLNNRTPSLLLALPNRADAPTNSPSASSTSNASPAPSISSSESAIPKQNGANTVSSIPGPLPEPEPQTEAGSPNTQDPFSINETHLELFMNLSSEGFRAPEDLSQPEYIPTAVYVHHGLSTPYLIHQMLAMSALQLSTTFTDRQKINHYHSYATGLQNRALSLFTQANPLIEVTAANCIHLFLFSSAVGVHLLCDTLYYHRESLDTLVQKFTHDINVYRGVLTIVNQCTPPFREKEIAPHLRLAQAFLTLPEATGSDCDDLLKLISASNIPESSRKVYQQTSIDLQRMFDAAQGKSRMAVLFTWLILLSPEYVDLLRLGEPEALVILAFYGVLLHRGRYMWVIGNGGQFLIEAIRDRLGESWRGWLRFPLEALQEQHVYVPLRSMQGLS</sequence>
<name>A0AAV9WM52_9PEZI</name>
<dbReference type="SUPFAM" id="SSF57701">
    <property type="entry name" value="Zn2/Cys6 DNA-binding domain"/>
    <property type="match status" value="1"/>
</dbReference>
<gene>
    <name evidence="4" type="ORF">TWF481_000207</name>
</gene>
<dbReference type="Gene3D" id="4.10.240.10">
    <property type="entry name" value="Zn(2)-C6 fungal-type DNA-binding domain"/>
    <property type="match status" value="1"/>
</dbReference>
<dbReference type="InterPro" id="IPR036864">
    <property type="entry name" value="Zn2-C6_fun-type_DNA-bd_sf"/>
</dbReference>
<evidence type="ECO:0000256" key="1">
    <source>
        <dbReference type="ARBA" id="ARBA00023242"/>
    </source>
</evidence>
<reference evidence="4 5" key="1">
    <citation type="submission" date="2023-08" db="EMBL/GenBank/DDBJ databases">
        <authorList>
            <person name="Palmer J.M."/>
        </authorList>
    </citation>
    <scope>NUCLEOTIDE SEQUENCE [LARGE SCALE GENOMIC DNA]</scope>
    <source>
        <strain evidence="4 5">TWF481</strain>
    </source>
</reference>
<dbReference type="PANTHER" id="PTHR47784:SF4">
    <property type="entry name" value="ZN(II)2CYS6 TRANSCRIPTION FACTOR (EUROFUNG)"/>
    <property type="match status" value="1"/>
</dbReference>
<dbReference type="PROSITE" id="PS00463">
    <property type="entry name" value="ZN2_CY6_FUNGAL_1"/>
    <property type="match status" value="1"/>
</dbReference>
<protein>
    <recommendedName>
        <fullName evidence="3">Zn(2)-C6 fungal-type domain-containing protein</fullName>
    </recommendedName>
</protein>